<evidence type="ECO:0000313" key="2">
    <source>
        <dbReference type="EMBL" id="GMK48922.1"/>
    </source>
</evidence>
<dbReference type="Pfam" id="PF06161">
    <property type="entry name" value="DUF975"/>
    <property type="match status" value="1"/>
</dbReference>
<feature type="transmembrane region" description="Helical" evidence="1">
    <location>
        <begin position="91"/>
        <end position="117"/>
    </location>
</feature>
<organism evidence="2 3">
    <name type="scientific">Paenibacillus glycanilyticus</name>
    <dbReference type="NCBI Taxonomy" id="126569"/>
    <lineage>
        <taxon>Bacteria</taxon>
        <taxon>Bacillati</taxon>
        <taxon>Bacillota</taxon>
        <taxon>Bacilli</taxon>
        <taxon>Bacillales</taxon>
        <taxon>Paenibacillaceae</taxon>
        <taxon>Paenibacillus</taxon>
    </lineage>
</organism>
<feature type="transmembrane region" description="Helical" evidence="1">
    <location>
        <begin position="152"/>
        <end position="178"/>
    </location>
</feature>
<dbReference type="RefSeq" id="WP_317982340.1">
    <property type="nucleotide sequence ID" value="NZ_BTCL01000040.1"/>
</dbReference>
<dbReference type="InterPro" id="IPR010380">
    <property type="entry name" value="DUF975"/>
</dbReference>
<keyword evidence="1" id="KW-0812">Transmembrane</keyword>
<keyword evidence="1" id="KW-0472">Membrane</keyword>
<sequence length="205" mass="22967">MNATYSELRARARESLQGNWGKAVGAAAIYAALSVILNLLDKIPFIGPIVNFLVSGALTLGMVIFCIGIARNKKPPVTEIFSGFSQFLKAFQVYILMIIFTLLWMLLLIIPGIIAIYRYSQAFYILQDNPDISALEAIRRSKELMKGRKIDLFVLQLTFIGWGILSILTCGIGLLWLYPYFQVTQAHFYDEISGRTTPPPHPASF</sequence>
<dbReference type="Proteomes" id="UP001285921">
    <property type="component" value="Unassembled WGS sequence"/>
</dbReference>
<name>A0ABQ6NXD9_9BACL</name>
<evidence type="ECO:0000256" key="1">
    <source>
        <dbReference type="SAM" id="Phobius"/>
    </source>
</evidence>
<keyword evidence="1" id="KW-1133">Transmembrane helix</keyword>
<proteinExistence type="predicted"/>
<protein>
    <submittedName>
        <fullName evidence="2">Membrane protein</fullName>
    </submittedName>
</protein>
<dbReference type="PANTHER" id="PTHR40076">
    <property type="entry name" value="MEMBRANE PROTEIN-RELATED"/>
    <property type="match status" value="1"/>
</dbReference>
<evidence type="ECO:0000313" key="3">
    <source>
        <dbReference type="Proteomes" id="UP001285921"/>
    </source>
</evidence>
<dbReference type="EMBL" id="BTCL01000040">
    <property type="protein sequence ID" value="GMK48922.1"/>
    <property type="molecule type" value="Genomic_DNA"/>
</dbReference>
<keyword evidence="3" id="KW-1185">Reference proteome</keyword>
<feature type="transmembrane region" description="Helical" evidence="1">
    <location>
        <begin position="52"/>
        <end position="71"/>
    </location>
</feature>
<accession>A0ABQ6NXD9</accession>
<reference evidence="2 3" key="1">
    <citation type="submission" date="2023-05" db="EMBL/GenBank/DDBJ databases">
        <title>Draft genome of Paenibacillus sp. CCS26.</title>
        <authorList>
            <person name="Akita H."/>
            <person name="Shinto Y."/>
            <person name="Kimura Z."/>
        </authorList>
    </citation>
    <scope>NUCLEOTIDE SEQUENCE [LARGE SCALE GENOMIC DNA]</scope>
    <source>
        <strain evidence="2 3">CCS26</strain>
    </source>
</reference>
<comment type="caution">
    <text evidence="2">The sequence shown here is derived from an EMBL/GenBank/DDBJ whole genome shotgun (WGS) entry which is preliminary data.</text>
</comment>
<dbReference type="PANTHER" id="PTHR40076:SF1">
    <property type="entry name" value="MEMBRANE PROTEIN"/>
    <property type="match status" value="1"/>
</dbReference>
<gene>
    <name evidence="2" type="ORF">PghCCS26_60520</name>
</gene>
<feature type="transmembrane region" description="Helical" evidence="1">
    <location>
        <begin position="20"/>
        <end position="40"/>
    </location>
</feature>